<dbReference type="EMBL" id="JAUKUA010000001">
    <property type="protein sequence ID" value="KAK0729527.1"/>
    <property type="molecule type" value="Genomic_DNA"/>
</dbReference>
<dbReference type="PANTHER" id="PTHR24148:SF64">
    <property type="entry name" value="HETEROKARYON INCOMPATIBILITY DOMAIN-CONTAINING PROTEIN"/>
    <property type="match status" value="1"/>
</dbReference>
<protein>
    <submittedName>
        <fullName evidence="2">Heterokaryon incompatibility</fullName>
    </submittedName>
</protein>
<sequence length="156" mass="17816">DAVHCEWSVITVTDPERYDALSYVWGDMNVREHDLVCNGVVIKITRNLWTALRAVWAKSPGRRLWVDAICINQDDIPERNQQVNMMGDIYRRAERVIVWLGEATELTNGLCRVMEVVEAGGKLSRAALDGPEIARRTWSRRAWTLQEIMLASHAVV</sequence>
<feature type="domain" description="Heterokaryon incompatibility" evidence="1">
    <location>
        <begin position="18"/>
        <end position="147"/>
    </location>
</feature>
<evidence type="ECO:0000313" key="2">
    <source>
        <dbReference type="EMBL" id="KAK0729527.1"/>
    </source>
</evidence>
<evidence type="ECO:0000259" key="1">
    <source>
        <dbReference type="Pfam" id="PF06985"/>
    </source>
</evidence>
<dbReference type="AlphaFoldDB" id="A0AA40B8G7"/>
<accession>A0AA40B8G7</accession>
<feature type="non-terminal residue" evidence="2">
    <location>
        <position position="156"/>
    </location>
</feature>
<dbReference type="InterPro" id="IPR010730">
    <property type="entry name" value="HET"/>
</dbReference>
<organism evidence="2 3">
    <name type="scientific">Lasiosphaeris hirsuta</name>
    <dbReference type="NCBI Taxonomy" id="260670"/>
    <lineage>
        <taxon>Eukaryota</taxon>
        <taxon>Fungi</taxon>
        <taxon>Dikarya</taxon>
        <taxon>Ascomycota</taxon>
        <taxon>Pezizomycotina</taxon>
        <taxon>Sordariomycetes</taxon>
        <taxon>Sordariomycetidae</taxon>
        <taxon>Sordariales</taxon>
        <taxon>Lasiosphaeriaceae</taxon>
        <taxon>Lasiosphaeris</taxon>
    </lineage>
</organism>
<feature type="non-terminal residue" evidence="2">
    <location>
        <position position="1"/>
    </location>
</feature>
<dbReference type="Pfam" id="PF06985">
    <property type="entry name" value="HET"/>
    <property type="match status" value="1"/>
</dbReference>
<reference evidence="2" key="1">
    <citation type="submission" date="2023-06" db="EMBL/GenBank/DDBJ databases">
        <title>Genome-scale phylogeny and comparative genomics of the fungal order Sordariales.</title>
        <authorList>
            <consortium name="Lawrence Berkeley National Laboratory"/>
            <person name="Hensen N."/>
            <person name="Bonometti L."/>
            <person name="Westerberg I."/>
            <person name="Brannstrom I.O."/>
            <person name="Guillou S."/>
            <person name="Cros-Aarteil S."/>
            <person name="Calhoun S."/>
            <person name="Haridas S."/>
            <person name="Kuo A."/>
            <person name="Mondo S."/>
            <person name="Pangilinan J."/>
            <person name="Riley R."/>
            <person name="Labutti K."/>
            <person name="Andreopoulos B."/>
            <person name="Lipzen A."/>
            <person name="Chen C."/>
            <person name="Yanf M."/>
            <person name="Daum C."/>
            <person name="Ng V."/>
            <person name="Clum A."/>
            <person name="Steindorff A."/>
            <person name="Ohm R."/>
            <person name="Martin F."/>
            <person name="Silar P."/>
            <person name="Natvig D."/>
            <person name="Lalanne C."/>
            <person name="Gautier V."/>
            <person name="Ament-Velasquez S.L."/>
            <person name="Kruys A."/>
            <person name="Hutchinson M.I."/>
            <person name="Powell A.J."/>
            <person name="Barry K."/>
            <person name="Miller A.N."/>
            <person name="Grigoriev I.V."/>
            <person name="Debuchy R."/>
            <person name="Gladieux P."/>
            <person name="Thoren M.H."/>
            <person name="Johannesson H."/>
        </authorList>
    </citation>
    <scope>NUCLEOTIDE SEQUENCE</scope>
    <source>
        <strain evidence="2">SMH4607-1</strain>
    </source>
</reference>
<evidence type="ECO:0000313" key="3">
    <source>
        <dbReference type="Proteomes" id="UP001172102"/>
    </source>
</evidence>
<gene>
    <name evidence="2" type="ORF">B0H67DRAFT_469426</name>
</gene>
<dbReference type="InterPro" id="IPR052895">
    <property type="entry name" value="HetReg/Transcr_Mod"/>
</dbReference>
<keyword evidence="3" id="KW-1185">Reference proteome</keyword>
<dbReference type="PANTHER" id="PTHR24148">
    <property type="entry name" value="ANKYRIN REPEAT DOMAIN-CONTAINING PROTEIN 39 HOMOLOG-RELATED"/>
    <property type="match status" value="1"/>
</dbReference>
<dbReference type="Proteomes" id="UP001172102">
    <property type="component" value="Unassembled WGS sequence"/>
</dbReference>
<proteinExistence type="predicted"/>
<comment type="caution">
    <text evidence="2">The sequence shown here is derived from an EMBL/GenBank/DDBJ whole genome shotgun (WGS) entry which is preliminary data.</text>
</comment>
<name>A0AA40B8G7_9PEZI</name>